<reference evidence="8 9" key="1">
    <citation type="journal article" date="2018" name="MBio">
        <title>Comparative Genomics Reveals the Core Gene Toolbox for the Fungus-Insect Symbiosis.</title>
        <authorList>
            <person name="Wang Y."/>
            <person name="Stata M."/>
            <person name="Wang W."/>
            <person name="Stajich J.E."/>
            <person name="White M.M."/>
            <person name="Moncalvo J.M."/>
        </authorList>
    </citation>
    <scope>NUCLEOTIDE SEQUENCE [LARGE SCALE GENOMIC DNA]</scope>
    <source>
        <strain evidence="8 9">AUS-77-4</strain>
    </source>
</reference>
<keyword evidence="3" id="KW-0813">Transport</keyword>
<keyword evidence="4" id="KW-0967">Endosome</keyword>
<dbReference type="STRING" id="61424.A0A2T9Z2I4"/>
<evidence type="ECO:0000259" key="7">
    <source>
        <dbReference type="Pfam" id="PF07200"/>
    </source>
</evidence>
<keyword evidence="5" id="KW-0653">Protein transport</keyword>
<name>A0A2T9Z2I4_9FUNG</name>
<feature type="coiled-coil region" evidence="6">
    <location>
        <begin position="85"/>
        <end position="156"/>
    </location>
</feature>
<comment type="caution">
    <text evidence="8">The sequence shown here is derived from an EMBL/GenBank/DDBJ whole genome shotgun (WGS) entry which is preliminary data.</text>
</comment>
<evidence type="ECO:0000256" key="2">
    <source>
        <dbReference type="ARBA" id="ARBA00007617"/>
    </source>
</evidence>
<dbReference type="InterPro" id="IPR037202">
    <property type="entry name" value="ESCRT_assembly_dom"/>
</dbReference>
<evidence type="ECO:0000256" key="5">
    <source>
        <dbReference type="ARBA" id="ARBA00022927"/>
    </source>
</evidence>
<dbReference type="SUPFAM" id="SSF140111">
    <property type="entry name" value="Endosomal sorting complex assembly domain"/>
    <property type="match status" value="1"/>
</dbReference>
<dbReference type="GO" id="GO:0006623">
    <property type="term" value="P:protein targeting to vacuole"/>
    <property type="evidence" value="ECO:0007669"/>
    <property type="project" value="TreeGrafter"/>
</dbReference>
<dbReference type="GO" id="GO:0000813">
    <property type="term" value="C:ESCRT I complex"/>
    <property type="evidence" value="ECO:0007669"/>
    <property type="project" value="TreeGrafter"/>
</dbReference>
<dbReference type="Proteomes" id="UP000245699">
    <property type="component" value="Unassembled WGS sequence"/>
</dbReference>
<dbReference type="EMBL" id="MBFT01000067">
    <property type="protein sequence ID" value="PVU98800.1"/>
    <property type="molecule type" value="Genomic_DNA"/>
</dbReference>
<gene>
    <name evidence="8" type="ORF">BB559_001262</name>
</gene>
<evidence type="ECO:0000256" key="3">
    <source>
        <dbReference type="ARBA" id="ARBA00022448"/>
    </source>
</evidence>
<dbReference type="InterPro" id="IPR009851">
    <property type="entry name" value="Mod_r"/>
</dbReference>
<dbReference type="PANTHER" id="PTHR13678:SF2">
    <property type="entry name" value="VACUOLAR PROTEIN SORTING-ASSOCIATED PROTEIN 37A"/>
    <property type="match status" value="1"/>
</dbReference>
<dbReference type="GO" id="GO:0043162">
    <property type="term" value="P:ubiquitin-dependent protein catabolic process via the multivesicular body sorting pathway"/>
    <property type="evidence" value="ECO:0007669"/>
    <property type="project" value="TreeGrafter"/>
</dbReference>
<accession>A0A2T9Z2I4</accession>
<evidence type="ECO:0000256" key="1">
    <source>
        <dbReference type="ARBA" id="ARBA00004177"/>
    </source>
</evidence>
<keyword evidence="6" id="KW-0175">Coiled coil</keyword>
<proteinExistence type="inferred from homology"/>
<keyword evidence="9" id="KW-1185">Reference proteome</keyword>
<comment type="similarity">
    <text evidence="2">Belongs to the VPS37 family.</text>
</comment>
<evidence type="ECO:0000313" key="9">
    <source>
        <dbReference type="Proteomes" id="UP000245699"/>
    </source>
</evidence>
<dbReference type="Gene3D" id="1.10.287.660">
    <property type="entry name" value="Helix hairpin bin"/>
    <property type="match status" value="1"/>
</dbReference>
<dbReference type="PANTHER" id="PTHR13678">
    <property type="entry name" value="VACUOLAR PROTEIN SORTING-ASSOCIATED PROTEIN 37"/>
    <property type="match status" value="1"/>
</dbReference>
<evidence type="ECO:0000256" key="4">
    <source>
        <dbReference type="ARBA" id="ARBA00022753"/>
    </source>
</evidence>
<dbReference type="GO" id="GO:0006612">
    <property type="term" value="P:protein targeting to membrane"/>
    <property type="evidence" value="ECO:0007669"/>
    <property type="project" value="TreeGrafter"/>
</dbReference>
<dbReference type="OrthoDB" id="10260857at2759"/>
<organism evidence="8 9">
    <name type="scientific">Furculomyces boomerangus</name>
    <dbReference type="NCBI Taxonomy" id="61424"/>
    <lineage>
        <taxon>Eukaryota</taxon>
        <taxon>Fungi</taxon>
        <taxon>Fungi incertae sedis</taxon>
        <taxon>Zoopagomycota</taxon>
        <taxon>Kickxellomycotina</taxon>
        <taxon>Harpellomycetes</taxon>
        <taxon>Harpellales</taxon>
        <taxon>Harpellaceae</taxon>
        <taxon>Furculomyces</taxon>
    </lineage>
</organism>
<feature type="domain" description="VPS37 C-terminal" evidence="7">
    <location>
        <begin position="42"/>
        <end position="192"/>
    </location>
</feature>
<dbReference type="AlphaFoldDB" id="A0A2T9Z2I4"/>
<dbReference type="Pfam" id="PF07200">
    <property type="entry name" value="Mod_r"/>
    <property type="match status" value="1"/>
</dbReference>
<comment type="subcellular location">
    <subcellularLocation>
        <location evidence="1">Endosome</location>
    </subcellularLocation>
</comment>
<evidence type="ECO:0000313" key="8">
    <source>
        <dbReference type="EMBL" id="PVU98800.1"/>
    </source>
</evidence>
<sequence>MDEQMNSKGLPEPMNNYNLPPPDELEQKLRILNDYYPTFANKGADDLEDLLKYNDLFQTHFDGLEQVQMTRTLQYELRQQSLALAKKNLESKETLEELRNQVEKKSAVLDSLTTSFYQLSSKMVNLQRSYSAKNQLNKLVSKMGELENESENLIEKFLVGNNQGQTLSDSELESLLRDFVTVRTKYHELEAKQELINNNKLE</sequence>
<protein>
    <recommendedName>
        <fullName evidence="7">VPS37 C-terminal domain-containing protein</fullName>
    </recommendedName>
</protein>
<dbReference type="InterPro" id="IPR029012">
    <property type="entry name" value="Helix_hairpin_bin_sf"/>
</dbReference>
<evidence type="ECO:0000256" key="6">
    <source>
        <dbReference type="SAM" id="Coils"/>
    </source>
</evidence>